<dbReference type="GO" id="GO:0003677">
    <property type="term" value="F:DNA binding"/>
    <property type="evidence" value="ECO:0007669"/>
    <property type="project" value="UniProtKB-KW"/>
</dbReference>
<dbReference type="RefSeq" id="WP_072948747.1">
    <property type="nucleotide sequence ID" value="NZ_FNSV01000005.1"/>
</dbReference>
<protein>
    <submittedName>
        <fullName evidence="6">DNA-binding transcriptional regulator, AcrR family</fullName>
    </submittedName>
</protein>
<evidence type="ECO:0000259" key="5">
    <source>
        <dbReference type="Pfam" id="PF21993"/>
    </source>
</evidence>
<reference evidence="7" key="1">
    <citation type="submission" date="2016-10" db="EMBL/GenBank/DDBJ databases">
        <authorList>
            <person name="Varghese N."/>
            <person name="Submissions S."/>
        </authorList>
    </citation>
    <scope>NUCLEOTIDE SEQUENCE [LARGE SCALE GENOMIC DNA]</scope>
    <source>
        <strain evidence="7">DSM 44498</strain>
    </source>
</reference>
<dbReference type="InterPro" id="IPR009057">
    <property type="entry name" value="Homeodomain-like_sf"/>
</dbReference>
<dbReference type="Pfam" id="PF00440">
    <property type="entry name" value="TetR_N"/>
    <property type="match status" value="1"/>
</dbReference>
<dbReference type="Proteomes" id="UP000183561">
    <property type="component" value="Unassembled WGS sequence"/>
</dbReference>
<gene>
    <name evidence="6" type="ORF">SAMN04490239_1758</name>
</gene>
<evidence type="ECO:0000259" key="4">
    <source>
        <dbReference type="Pfam" id="PF00440"/>
    </source>
</evidence>
<dbReference type="Gene3D" id="1.10.357.10">
    <property type="entry name" value="Tetracycline Repressor, domain 2"/>
    <property type="match status" value="1"/>
</dbReference>
<evidence type="ECO:0000256" key="1">
    <source>
        <dbReference type="ARBA" id="ARBA00023015"/>
    </source>
</evidence>
<dbReference type="InterPro" id="IPR036271">
    <property type="entry name" value="Tet_transcr_reg_TetR-rel_C_sf"/>
</dbReference>
<name>A0A1H4MDI2_9NOCA</name>
<feature type="domain" description="HTH tetR-type" evidence="4">
    <location>
        <begin position="9"/>
        <end position="55"/>
    </location>
</feature>
<organism evidence="6 7">
    <name type="scientific">Rhodococcus koreensis</name>
    <dbReference type="NCBI Taxonomy" id="99653"/>
    <lineage>
        <taxon>Bacteria</taxon>
        <taxon>Bacillati</taxon>
        <taxon>Actinomycetota</taxon>
        <taxon>Actinomycetes</taxon>
        <taxon>Mycobacteriales</taxon>
        <taxon>Nocardiaceae</taxon>
        <taxon>Rhodococcus</taxon>
    </lineage>
</organism>
<keyword evidence="3" id="KW-0804">Transcription</keyword>
<dbReference type="SUPFAM" id="SSF48498">
    <property type="entry name" value="Tetracyclin repressor-like, C-terminal domain"/>
    <property type="match status" value="1"/>
</dbReference>
<accession>A0A1H4MDI2</accession>
<dbReference type="OrthoDB" id="4567939at2"/>
<evidence type="ECO:0000313" key="7">
    <source>
        <dbReference type="Proteomes" id="UP000183561"/>
    </source>
</evidence>
<keyword evidence="7" id="KW-1185">Reference proteome</keyword>
<dbReference type="InterPro" id="IPR054156">
    <property type="entry name" value="YxaF_TetR_C"/>
</dbReference>
<dbReference type="EMBL" id="FNSV01000005">
    <property type="protein sequence ID" value="SEB81079.1"/>
    <property type="molecule type" value="Genomic_DNA"/>
</dbReference>
<dbReference type="PANTHER" id="PTHR47506">
    <property type="entry name" value="TRANSCRIPTIONAL REGULATORY PROTEIN"/>
    <property type="match status" value="1"/>
</dbReference>
<evidence type="ECO:0000256" key="3">
    <source>
        <dbReference type="ARBA" id="ARBA00023163"/>
    </source>
</evidence>
<proteinExistence type="predicted"/>
<feature type="domain" description="Transcriptional regulator LmrA/YxaF-like C-terminal" evidence="5">
    <location>
        <begin position="77"/>
        <end position="176"/>
    </location>
</feature>
<keyword evidence="2 6" id="KW-0238">DNA-binding</keyword>
<sequence length="192" mass="20092">MTPSPRDRLIAGTIALVRERGVAGTGITELLARSDTARRSVYQNFPRGKAELIEESTRVAGQLMSAIIAEFAASDSPADSLIAFIRMWKDTLEASDFTAGCPIVAAALGGPEAPLAPAVAAEVFDNWASLLAEQLERTGVDEAAARSLATTAVCAIEGAAILAISSRSVRPLDQVGIHLAELVSLHLGDSRP</sequence>
<dbReference type="InterPro" id="IPR001647">
    <property type="entry name" value="HTH_TetR"/>
</dbReference>
<evidence type="ECO:0000313" key="6">
    <source>
        <dbReference type="EMBL" id="SEB81079.1"/>
    </source>
</evidence>
<keyword evidence="1" id="KW-0805">Transcription regulation</keyword>
<dbReference type="Pfam" id="PF21993">
    <property type="entry name" value="TetR_C_13_2"/>
    <property type="match status" value="1"/>
</dbReference>
<dbReference type="SUPFAM" id="SSF46689">
    <property type="entry name" value="Homeodomain-like"/>
    <property type="match status" value="1"/>
</dbReference>
<evidence type="ECO:0000256" key="2">
    <source>
        <dbReference type="ARBA" id="ARBA00023125"/>
    </source>
</evidence>
<dbReference type="AlphaFoldDB" id="A0A1H4MDI2"/>
<dbReference type="PANTHER" id="PTHR47506:SF3">
    <property type="entry name" value="HTH-TYPE TRANSCRIPTIONAL REGULATOR LMRA"/>
    <property type="match status" value="1"/>
</dbReference>